<dbReference type="NCBIfam" id="NF008453">
    <property type="entry name" value="PRK11308.1"/>
    <property type="match status" value="1"/>
</dbReference>
<evidence type="ECO:0000313" key="7">
    <source>
        <dbReference type="Proteomes" id="UP000186132"/>
    </source>
</evidence>
<dbReference type="SUPFAM" id="SSF52540">
    <property type="entry name" value="P-loop containing nucleoside triphosphate hydrolases"/>
    <property type="match status" value="1"/>
</dbReference>
<dbReference type="PROSITE" id="PS50893">
    <property type="entry name" value="ABC_TRANSPORTER_2"/>
    <property type="match status" value="1"/>
</dbReference>
<organism evidence="6 7">
    <name type="scientific">Jatrophihabitans endophyticus</name>
    <dbReference type="NCBI Taxonomy" id="1206085"/>
    <lineage>
        <taxon>Bacteria</taxon>
        <taxon>Bacillati</taxon>
        <taxon>Actinomycetota</taxon>
        <taxon>Actinomycetes</taxon>
        <taxon>Jatrophihabitantales</taxon>
        <taxon>Jatrophihabitantaceae</taxon>
        <taxon>Jatrophihabitans</taxon>
    </lineage>
</organism>
<dbReference type="InterPro" id="IPR017871">
    <property type="entry name" value="ABC_transporter-like_CS"/>
</dbReference>
<dbReference type="NCBIfam" id="TIGR01727">
    <property type="entry name" value="oligo_HPY"/>
    <property type="match status" value="1"/>
</dbReference>
<keyword evidence="3" id="KW-0547">Nucleotide-binding</keyword>
<dbReference type="Proteomes" id="UP000186132">
    <property type="component" value="Unassembled WGS sequence"/>
</dbReference>
<dbReference type="InterPro" id="IPR003593">
    <property type="entry name" value="AAA+_ATPase"/>
</dbReference>
<keyword evidence="4 6" id="KW-0067">ATP-binding</keyword>
<dbReference type="InterPro" id="IPR013563">
    <property type="entry name" value="Oligopep_ABC_C"/>
</dbReference>
<dbReference type="GO" id="GO:0055085">
    <property type="term" value="P:transmembrane transport"/>
    <property type="evidence" value="ECO:0007669"/>
    <property type="project" value="UniProtKB-ARBA"/>
</dbReference>
<dbReference type="STRING" id="1206085.SAMN05443575_0919"/>
<dbReference type="FunFam" id="3.40.50.300:FF:000016">
    <property type="entry name" value="Oligopeptide ABC transporter ATP-binding component"/>
    <property type="match status" value="1"/>
</dbReference>
<evidence type="ECO:0000259" key="5">
    <source>
        <dbReference type="PROSITE" id="PS50893"/>
    </source>
</evidence>
<evidence type="ECO:0000256" key="1">
    <source>
        <dbReference type="ARBA" id="ARBA00005417"/>
    </source>
</evidence>
<keyword evidence="2" id="KW-0813">Transport</keyword>
<keyword evidence="7" id="KW-1185">Reference proteome</keyword>
<evidence type="ECO:0000256" key="2">
    <source>
        <dbReference type="ARBA" id="ARBA00022448"/>
    </source>
</evidence>
<accession>A0A1M5EKB6</accession>
<dbReference type="EMBL" id="FQVU01000001">
    <property type="protein sequence ID" value="SHF79584.1"/>
    <property type="molecule type" value="Genomic_DNA"/>
</dbReference>
<evidence type="ECO:0000256" key="3">
    <source>
        <dbReference type="ARBA" id="ARBA00022741"/>
    </source>
</evidence>
<gene>
    <name evidence="6" type="ORF">SAMN05443575_0919</name>
</gene>
<dbReference type="OrthoDB" id="5357528at2"/>
<dbReference type="GO" id="GO:0015833">
    <property type="term" value="P:peptide transport"/>
    <property type="evidence" value="ECO:0007669"/>
    <property type="project" value="InterPro"/>
</dbReference>
<dbReference type="InterPro" id="IPR027417">
    <property type="entry name" value="P-loop_NTPase"/>
</dbReference>
<dbReference type="Pfam" id="PF00005">
    <property type="entry name" value="ABC_tran"/>
    <property type="match status" value="1"/>
</dbReference>
<dbReference type="PROSITE" id="PS00211">
    <property type="entry name" value="ABC_TRANSPORTER_1"/>
    <property type="match status" value="1"/>
</dbReference>
<dbReference type="Gene3D" id="3.40.50.300">
    <property type="entry name" value="P-loop containing nucleotide triphosphate hydrolases"/>
    <property type="match status" value="1"/>
</dbReference>
<dbReference type="GO" id="GO:0016887">
    <property type="term" value="F:ATP hydrolysis activity"/>
    <property type="evidence" value="ECO:0007669"/>
    <property type="project" value="InterPro"/>
</dbReference>
<dbReference type="InterPro" id="IPR003439">
    <property type="entry name" value="ABC_transporter-like_ATP-bd"/>
</dbReference>
<dbReference type="GO" id="GO:0005524">
    <property type="term" value="F:ATP binding"/>
    <property type="evidence" value="ECO:0007669"/>
    <property type="project" value="UniProtKB-KW"/>
</dbReference>
<evidence type="ECO:0000313" key="6">
    <source>
        <dbReference type="EMBL" id="SHF79584.1"/>
    </source>
</evidence>
<dbReference type="CDD" id="cd03257">
    <property type="entry name" value="ABC_NikE_OppD_transporters"/>
    <property type="match status" value="1"/>
</dbReference>
<dbReference type="Pfam" id="PF08352">
    <property type="entry name" value="oligo_HPY"/>
    <property type="match status" value="1"/>
</dbReference>
<name>A0A1M5EKB6_9ACTN</name>
<feature type="domain" description="ABC transporter" evidence="5">
    <location>
        <begin position="10"/>
        <end position="262"/>
    </location>
</feature>
<dbReference type="PANTHER" id="PTHR43776">
    <property type="entry name" value="TRANSPORT ATP-BINDING PROTEIN"/>
    <property type="match status" value="1"/>
</dbReference>
<dbReference type="PANTHER" id="PTHR43776:SF7">
    <property type="entry name" value="D,D-DIPEPTIDE TRANSPORT ATP-BINDING PROTEIN DDPF-RELATED"/>
    <property type="match status" value="1"/>
</dbReference>
<dbReference type="RefSeq" id="WP_073386393.1">
    <property type="nucleotide sequence ID" value="NZ_FQVU01000001.1"/>
</dbReference>
<comment type="similarity">
    <text evidence="1">Belongs to the ABC transporter superfamily.</text>
</comment>
<proteinExistence type="inferred from homology"/>
<sequence>MTPTGGEPVLEVADLVRHFPVRGGGLRRRAGGTVKAVDGVSLSIGRGETFGLVGESGCGKSTLAKLVLALDRPDAGRVSIAGTDVFGLRRADLRTFRRHMQIVLQDPYTSLNPRMTIGEIIGEPLDIHPDLAPTGGRTARVRDLMARVGLDPAHTGRYPFQFSGGQRQRVGIARALALQPDVLVLDEPVSALDVSVQAQVVNLLKDIQADLGIAYLFIAHDLSVVRHVSDRVGVMYLGRIVETGTVEQVHDAPTHPYTQALLSAVAEPDPGARGARRRIVLEGEVPSPLDPPSGCAFRTRCWKAQDVCATEAPALEPRVGSDHPSACHFADPAPPVG</sequence>
<dbReference type="AlphaFoldDB" id="A0A1M5EKB6"/>
<reference evidence="7" key="1">
    <citation type="submission" date="2016-11" db="EMBL/GenBank/DDBJ databases">
        <authorList>
            <person name="Varghese N."/>
            <person name="Submissions S."/>
        </authorList>
    </citation>
    <scope>NUCLEOTIDE SEQUENCE [LARGE SCALE GENOMIC DNA]</scope>
    <source>
        <strain evidence="7">DSM 45627</strain>
    </source>
</reference>
<dbReference type="SMART" id="SM00382">
    <property type="entry name" value="AAA"/>
    <property type="match status" value="1"/>
</dbReference>
<evidence type="ECO:0000256" key="4">
    <source>
        <dbReference type="ARBA" id="ARBA00022840"/>
    </source>
</evidence>
<dbReference type="InterPro" id="IPR050319">
    <property type="entry name" value="ABC_transp_ATP-bind"/>
</dbReference>
<protein>
    <submittedName>
        <fullName evidence="6">Oligopeptide transport system ATP-binding protein</fullName>
    </submittedName>
</protein>